<protein>
    <recommendedName>
        <fullName evidence="9">Proline-rich transmembrane protein 3/4 domain-containing protein</fullName>
    </recommendedName>
</protein>
<feature type="transmembrane region" description="Helical" evidence="8">
    <location>
        <begin position="596"/>
        <end position="616"/>
    </location>
</feature>
<feature type="transmembrane region" description="Helical" evidence="8">
    <location>
        <begin position="30"/>
        <end position="49"/>
    </location>
</feature>
<sequence>MLFVAVAFYSAVCLIASHKTIFTRHRVHRAVMNLALLVAGFLRSLILFWDPYASSSDTTDLQLLFCIISWGISTACITSSFSIMLLIFLETTKTSLGPARLKNLPCLLSITLVNIFYLLVSDLVVWFHPEAKVMIFTCHVTFAAWGLAVSVGYSVAGIRMWRNLKSSLGENACCCNSALDSKRLKQLFFLMCWASFCGMIKFSLSLYTAIGEYGVFADIVYVKSWPWFAVQTSLRMFEFLMGLSIINLSFHNVMTRNNDKNTRVCQVINPFFFQPRSSSRFALREEVTSKVNRSQRSIQFYLGLFAHGSPFKLAHTEVAGKVKCKIRRLNRGTTDETLELCKLCQCPTYSKRKNMTSNSNKDEKPHHFSSSNESTGDNLLRKWAEPSPNWLKAIKEWNWLWKAHVYGFGGLFVLVALYAIMCCISSRKTVLTQHRAHRTVMNFILLVAGFLRSLILFWDPYASSSDTTDLQLLFCIISWGISTACITSSFSIMLLIFLETTMTSLGPARLKNLPCLLSITLVNVVYLLMSDLVVWFHHEAKVMIFTCHVTFAVWGLAVSVGYSVAGIRMWRNLKSSLGRTFFNRALDRDFRRLKRLFIQMCWASCIGIFKFSLSLYNAIGEYGVFSDIGYVKSWPWFAVQSSLRLLEFLICFFIFLIAFRNGKNNSHTNPEIFSNELNQRQHLESNVPN</sequence>
<evidence type="ECO:0000256" key="5">
    <source>
        <dbReference type="ARBA" id="ARBA00022989"/>
    </source>
</evidence>
<keyword evidence="5 8" id="KW-1133">Transmembrane helix</keyword>
<evidence type="ECO:0000256" key="1">
    <source>
        <dbReference type="ARBA" id="ARBA00004141"/>
    </source>
</evidence>
<dbReference type="Pfam" id="PF25987">
    <property type="entry name" value="PRRT3"/>
    <property type="match status" value="2"/>
</dbReference>
<feature type="transmembrane region" description="Helical" evidence="8">
    <location>
        <begin position="133"/>
        <end position="156"/>
    </location>
</feature>
<organism evidence="10 11">
    <name type="scientific">Pocillopora damicornis</name>
    <name type="common">Cauliflower coral</name>
    <name type="synonym">Millepora damicornis</name>
    <dbReference type="NCBI Taxonomy" id="46731"/>
    <lineage>
        <taxon>Eukaryota</taxon>
        <taxon>Metazoa</taxon>
        <taxon>Cnidaria</taxon>
        <taxon>Anthozoa</taxon>
        <taxon>Hexacorallia</taxon>
        <taxon>Scleractinia</taxon>
        <taxon>Astrocoeniina</taxon>
        <taxon>Pocilloporidae</taxon>
        <taxon>Pocillopora</taxon>
    </lineage>
</organism>
<keyword evidence="11" id="KW-1185">Reference proteome</keyword>
<feature type="transmembrane region" description="Helical" evidence="8">
    <location>
        <begin position="6"/>
        <end position="23"/>
    </location>
</feature>
<feature type="transmembrane region" description="Helical" evidence="8">
    <location>
        <begin position="636"/>
        <end position="659"/>
    </location>
</feature>
<gene>
    <name evidence="10" type="ORF">pdam_00004797</name>
</gene>
<comment type="caution">
    <text evidence="10">The sequence shown here is derived from an EMBL/GenBank/DDBJ whole genome shotgun (WGS) entry which is preliminary data.</text>
</comment>
<dbReference type="Proteomes" id="UP000275408">
    <property type="component" value="Unassembled WGS sequence"/>
</dbReference>
<feature type="domain" description="Proline-rich transmembrane protein 3/4" evidence="9">
    <location>
        <begin position="382"/>
        <end position="662"/>
    </location>
</feature>
<feature type="domain" description="Proline-rich transmembrane protein 3/4" evidence="9">
    <location>
        <begin position="2"/>
        <end position="265"/>
    </location>
</feature>
<dbReference type="AlphaFoldDB" id="A0A3M6U9F6"/>
<reference evidence="10 11" key="1">
    <citation type="journal article" date="2018" name="Sci. Rep.">
        <title>Comparative analysis of the Pocillopora damicornis genome highlights role of immune system in coral evolution.</title>
        <authorList>
            <person name="Cunning R."/>
            <person name="Bay R.A."/>
            <person name="Gillette P."/>
            <person name="Baker A.C."/>
            <person name="Traylor-Knowles N."/>
        </authorList>
    </citation>
    <scope>NUCLEOTIDE SEQUENCE [LARGE SCALE GENOMIC DNA]</scope>
    <source>
        <strain evidence="10">RSMAS</strain>
        <tissue evidence="10">Whole animal</tissue>
    </source>
</reference>
<evidence type="ECO:0000256" key="4">
    <source>
        <dbReference type="ARBA" id="ARBA00022729"/>
    </source>
</evidence>
<feature type="transmembrane region" description="Helical" evidence="8">
    <location>
        <begin position="439"/>
        <end position="458"/>
    </location>
</feature>
<dbReference type="PANTHER" id="PTHR35578:SF7">
    <property type="entry name" value="G-PROTEIN COUPLED RECEPTORS FAMILY 1 PROFILE DOMAIN-CONTAINING PROTEIN"/>
    <property type="match status" value="1"/>
</dbReference>
<keyword evidence="4" id="KW-0732">Signal</keyword>
<keyword evidence="2" id="KW-0597">Phosphoprotein</keyword>
<feature type="transmembrane region" description="Helical" evidence="8">
    <location>
        <begin position="187"/>
        <end position="210"/>
    </location>
</feature>
<keyword evidence="6 8" id="KW-0472">Membrane</keyword>
<accession>A0A3M6U9F6</accession>
<evidence type="ECO:0000256" key="3">
    <source>
        <dbReference type="ARBA" id="ARBA00022692"/>
    </source>
</evidence>
<evidence type="ECO:0000256" key="8">
    <source>
        <dbReference type="SAM" id="Phobius"/>
    </source>
</evidence>
<proteinExistence type="predicted"/>
<dbReference type="InterPro" id="IPR052836">
    <property type="entry name" value="PRRT_domain-containing"/>
</dbReference>
<evidence type="ECO:0000313" key="10">
    <source>
        <dbReference type="EMBL" id="RMX50164.1"/>
    </source>
</evidence>
<feature type="transmembrane region" description="Helical" evidence="8">
    <location>
        <begin position="101"/>
        <end position="127"/>
    </location>
</feature>
<evidence type="ECO:0000256" key="2">
    <source>
        <dbReference type="ARBA" id="ARBA00022553"/>
    </source>
</evidence>
<feature type="transmembrane region" description="Helical" evidence="8">
    <location>
        <begin position="542"/>
        <end position="565"/>
    </location>
</feature>
<dbReference type="PANTHER" id="PTHR35578">
    <property type="entry name" value="PROLINE-RICH TRANSMEMBRANE PROTEIN 4-RELATED"/>
    <property type="match status" value="1"/>
</dbReference>
<feature type="compositionally biased region" description="Polar residues" evidence="7">
    <location>
        <begin position="368"/>
        <end position="377"/>
    </location>
</feature>
<dbReference type="InterPro" id="IPR059081">
    <property type="entry name" value="PRRT3-4"/>
</dbReference>
<comment type="subcellular location">
    <subcellularLocation>
        <location evidence="1">Membrane</location>
        <topology evidence="1">Multi-pass membrane protein</topology>
    </subcellularLocation>
</comment>
<feature type="transmembrane region" description="Helical" evidence="8">
    <location>
        <begin position="510"/>
        <end position="536"/>
    </location>
</feature>
<feature type="transmembrane region" description="Helical" evidence="8">
    <location>
        <begin position="470"/>
        <end position="498"/>
    </location>
</feature>
<evidence type="ECO:0000259" key="9">
    <source>
        <dbReference type="Pfam" id="PF25987"/>
    </source>
</evidence>
<name>A0A3M6U9F6_POCDA</name>
<feature type="transmembrane region" description="Helical" evidence="8">
    <location>
        <begin position="61"/>
        <end position="89"/>
    </location>
</feature>
<evidence type="ECO:0000313" key="11">
    <source>
        <dbReference type="Proteomes" id="UP000275408"/>
    </source>
</evidence>
<keyword evidence="3 8" id="KW-0812">Transmembrane</keyword>
<evidence type="ECO:0000256" key="7">
    <source>
        <dbReference type="SAM" id="MobiDB-lite"/>
    </source>
</evidence>
<feature type="transmembrane region" description="Helical" evidence="8">
    <location>
        <begin position="405"/>
        <end position="427"/>
    </location>
</feature>
<feature type="region of interest" description="Disordered" evidence="7">
    <location>
        <begin position="354"/>
        <end position="377"/>
    </location>
</feature>
<dbReference type="OrthoDB" id="10066605at2759"/>
<evidence type="ECO:0000256" key="6">
    <source>
        <dbReference type="ARBA" id="ARBA00023136"/>
    </source>
</evidence>
<dbReference type="EMBL" id="RCHS01002005">
    <property type="protein sequence ID" value="RMX50164.1"/>
    <property type="molecule type" value="Genomic_DNA"/>
</dbReference>